<protein>
    <submittedName>
        <fullName evidence="1">Uncharacterized protein</fullName>
    </submittedName>
</protein>
<name>A0A841Z1W1_9LIST</name>
<sequence>MTFAEATKIPRGWRLELDLDEKRKRPVQLRQKLERPQEKAALAFCGGREVFEELAVDARSGSDDTSKSGAFPQT</sequence>
<dbReference type="EMBL" id="JAARQN010000014">
    <property type="protein sequence ID" value="MBC1458736.1"/>
    <property type="molecule type" value="Genomic_DNA"/>
</dbReference>
<reference evidence="1 2" key="1">
    <citation type="submission" date="2020-03" db="EMBL/GenBank/DDBJ databases">
        <title>Soil Listeria distribution.</title>
        <authorList>
            <person name="Liao J."/>
            <person name="Wiedmann M."/>
        </authorList>
    </citation>
    <scope>NUCLEOTIDE SEQUENCE [LARGE SCALE GENOMIC DNA]</scope>
    <source>
        <strain evidence="1 2">FSL L7-1614</strain>
    </source>
</reference>
<dbReference type="AlphaFoldDB" id="A0A841Z1W1"/>
<accession>A0A841Z1W1</accession>
<organism evidence="1 2">
    <name type="scientific">Listeria newyorkensis</name>
    <dbReference type="NCBI Taxonomy" id="1497681"/>
    <lineage>
        <taxon>Bacteria</taxon>
        <taxon>Bacillati</taxon>
        <taxon>Bacillota</taxon>
        <taxon>Bacilli</taxon>
        <taxon>Bacillales</taxon>
        <taxon>Listeriaceae</taxon>
        <taxon>Listeria</taxon>
    </lineage>
</organism>
<evidence type="ECO:0000313" key="2">
    <source>
        <dbReference type="Proteomes" id="UP000569903"/>
    </source>
</evidence>
<proteinExistence type="predicted"/>
<dbReference type="RefSeq" id="WP_185389834.1">
    <property type="nucleotide sequence ID" value="NZ_JAARQN010000014.1"/>
</dbReference>
<evidence type="ECO:0000313" key="1">
    <source>
        <dbReference type="EMBL" id="MBC1458736.1"/>
    </source>
</evidence>
<gene>
    <name evidence="1" type="ORF">HB850_13305</name>
</gene>
<comment type="caution">
    <text evidence="1">The sequence shown here is derived from an EMBL/GenBank/DDBJ whole genome shotgun (WGS) entry which is preliminary data.</text>
</comment>
<dbReference type="Proteomes" id="UP000569903">
    <property type="component" value="Unassembled WGS sequence"/>
</dbReference>